<evidence type="ECO:0000313" key="18">
    <source>
        <dbReference type="Proteomes" id="UP001153269"/>
    </source>
</evidence>
<keyword evidence="8" id="KW-0539">Nucleus</keyword>
<dbReference type="InterPro" id="IPR039008">
    <property type="entry name" value="IF_rod_dom"/>
</dbReference>
<organism evidence="17 18">
    <name type="scientific">Pleuronectes platessa</name>
    <name type="common">European plaice</name>
    <dbReference type="NCBI Taxonomy" id="8262"/>
    <lineage>
        <taxon>Eukaryota</taxon>
        <taxon>Metazoa</taxon>
        <taxon>Chordata</taxon>
        <taxon>Craniata</taxon>
        <taxon>Vertebrata</taxon>
        <taxon>Euteleostomi</taxon>
        <taxon>Actinopterygii</taxon>
        <taxon>Neopterygii</taxon>
        <taxon>Teleostei</taxon>
        <taxon>Neoteleostei</taxon>
        <taxon>Acanthomorphata</taxon>
        <taxon>Carangaria</taxon>
        <taxon>Pleuronectiformes</taxon>
        <taxon>Pleuronectoidei</taxon>
        <taxon>Pleuronectidae</taxon>
        <taxon>Pleuronectes</taxon>
    </lineage>
</organism>
<keyword evidence="7 14" id="KW-0175">Coiled coil</keyword>
<evidence type="ECO:0000256" key="5">
    <source>
        <dbReference type="ARBA" id="ARBA00022744"/>
    </source>
</evidence>
<reference evidence="17" key="1">
    <citation type="submission" date="2020-03" db="EMBL/GenBank/DDBJ databases">
        <authorList>
            <person name="Weist P."/>
        </authorList>
    </citation>
    <scope>NUCLEOTIDE SEQUENCE</scope>
</reference>
<accession>A0A9N7TKL5</accession>
<dbReference type="PROSITE" id="PS51842">
    <property type="entry name" value="IF_ROD_2"/>
    <property type="match status" value="1"/>
</dbReference>
<evidence type="ECO:0000256" key="13">
    <source>
        <dbReference type="RuleBase" id="RU000685"/>
    </source>
</evidence>
<dbReference type="Gene3D" id="1.20.5.500">
    <property type="entry name" value="Single helix bin"/>
    <property type="match status" value="1"/>
</dbReference>
<dbReference type="GO" id="GO:0045095">
    <property type="term" value="C:keratin filament"/>
    <property type="evidence" value="ECO:0007669"/>
    <property type="project" value="InterPro"/>
</dbReference>
<evidence type="ECO:0000256" key="11">
    <source>
        <dbReference type="ARBA" id="ARBA00042886"/>
    </source>
</evidence>
<dbReference type="SMART" id="SM01391">
    <property type="entry name" value="Filament"/>
    <property type="match status" value="1"/>
</dbReference>
<evidence type="ECO:0000256" key="4">
    <source>
        <dbReference type="ARBA" id="ARBA00022490"/>
    </source>
</evidence>
<keyword evidence="4" id="KW-0963">Cytoplasm</keyword>
<dbReference type="PRINTS" id="PR01276">
    <property type="entry name" value="TYPE2KERATIN"/>
</dbReference>
<feature type="region of interest" description="Disordered" evidence="15">
    <location>
        <begin position="379"/>
        <end position="410"/>
    </location>
</feature>
<protein>
    <recommendedName>
        <fullName evidence="10">Keratin, type II cytoskeletal 8</fullName>
    </recommendedName>
    <alternativeName>
        <fullName evidence="12">Cytokeratin-8</fullName>
    </alternativeName>
    <alternativeName>
        <fullName evidence="11">Keratin-8</fullName>
    </alternativeName>
</protein>
<dbReference type="GO" id="GO:0005737">
    <property type="term" value="C:cytoplasm"/>
    <property type="evidence" value="ECO:0007669"/>
    <property type="project" value="UniProtKB-SubCell"/>
</dbReference>
<dbReference type="Gene3D" id="1.20.5.1160">
    <property type="entry name" value="Vasodilator-stimulated phosphoprotein"/>
    <property type="match status" value="1"/>
</dbReference>
<dbReference type="InterPro" id="IPR018039">
    <property type="entry name" value="IF_conserved"/>
</dbReference>
<evidence type="ECO:0000259" key="16">
    <source>
        <dbReference type="PROSITE" id="PS51842"/>
    </source>
</evidence>
<comment type="caution">
    <text evidence="17">The sequence shown here is derived from an EMBL/GenBank/DDBJ whole genome shotgun (WGS) entry which is preliminary data.</text>
</comment>
<dbReference type="PANTHER" id="PTHR45616">
    <property type="entry name" value="GATA-TYPE DOMAIN-CONTAINING PROTEIN"/>
    <property type="match status" value="1"/>
</dbReference>
<dbReference type="GO" id="GO:0016363">
    <property type="term" value="C:nuclear matrix"/>
    <property type="evidence" value="ECO:0007669"/>
    <property type="project" value="UniProtKB-SubCell"/>
</dbReference>
<dbReference type="AlphaFoldDB" id="A0A9N7TKL5"/>
<gene>
    <name evidence="17" type="ORF">PLEPLA_LOCUS2471</name>
</gene>
<feature type="compositionally biased region" description="Basic and acidic residues" evidence="15">
    <location>
        <begin position="389"/>
        <end position="398"/>
    </location>
</feature>
<evidence type="ECO:0000256" key="7">
    <source>
        <dbReference type="ARBA" id="ARBA00023054"/>
    </source>
</evidence>
<feature type="coiled-coil region" evidence="14">
    <location>
        <begin position="274"/>
        <end position="354"/>
    </location>
</feature>
<evidence type="ECO:0000256" key="9">
    <source>
        <dbReference type="ARBA" id="ARBA00037766"/>
    </source>
</evidence>
<name>A0A9N7TKL5_PLEPL</name>
<comment type="similarity">
    <text evidence="13">Belongs to the intermediate filament family.</text>
</comment>
<dbReference type="Pfam" id="PF00038">
    <property type="entry name" value="Filament"/>
    <property type="match status" value="1"/>
</dbReference>
<dbReference type="GO" id="GO:0005654">
    <property type="term" value="C:nucleoplasm"/>
    <property type="evidence" value="ECO:0007669"/>
    <property type="project" value="UniProtKB-SubCell"/>
</dbReference>
<dbReference type="PANTHER" id="PTHR45616:SF26">
    <property type="entry name" value="KERATIN, TYPE II CYTOSKELETAL 8"/>
    <property type="match status" value="1"/>
</dbReference>
<comment type="subcellular location">
    <subcellularLocation>
        <location evidence="2">Cytoplasm</location>
    </subcellularLocation>
    <subcellularLocation>
        <location evidence="1">Nucleus matrix</location>
    </subcellularLocation>
    <subcellularLocation>
        <location evidence="3">Nucleus</location>
        <location evidence="3">Nucleoplasm</location>
    </subcellularLocation>
</comment>
<keyword evidence="5" id="KW-0416">Keratin</keyword>
<evidence type="ECO:0000256" key="3">
    <source>
        <dbReference type="ARBA" id="ARBA00004642"/>
    </source>
</evidence>
<keyword evidence="6 13" id="KW-0403">Intermediate filament</keyword>
<evidence type="ECO:0000256" key="6">
    <source>
        <dbReference type="ARBA" id="ARBA00022754"/>
    </source>
</evidence>
<evidence type="ECO:0000256" key="8">
    <source>
        <dbReference type="ARBA" id="ARBA00023242"/>
    </source>
</evidence>
<dbReference type="PROSITE" id="PS00226">
    <property type="entry name" value="IF_ROD_1"/>
    <property type="match status" value="1"/>
</dbReference>
<proteinExistence type="inferred from homology"/>
<evidence type="ECO:0000313" key="17">
    <source>
        <dbReference type="EMBL" id="CAB1414760.1"/>
    </source>
</evidence>
<keyword evidence="18" id="KW-1185">Reference proteome</keyword>
<dbReference type="SUPFAM" id="SSF64593">
    <property type="entry name" value="Intermediate filament protein, coiled coil region"/>
    <property type="match status" value="2"/>
</dbReference>
<sequence>MSESSHGLYLGLESHLMEAKDTASPPPASSMSQPRDYSSQSYSPGSKGPARSQPTKINTSGKSREKEDMVGLNDKFVQLIDKVKNLEDENKKLDTKLKILQEQEEYQGKVDDIVKQLENELEQQIETLLSDQDKLQDELIKNQEEVEDTKKRYEDELLKKADLENDFIVAKKDVDEGHLEEVTLALDLEDLMGKLDFLRIGYDEEIKEMESLVQNKTVILPDNSKRSLDMKEIVENVKNQYAAVANRSRLEAEQWNQKKIEAMVQTAGQREQDVRDLKRDISDLVRLIQRLNGDLEALMRKEESLRKDIDDRRDEGDLCLRRAREDIAQLEEALRQAKQDLAGQIREHQQLMNLKLALDIEIATYRKLLEGEEERMNGMMRHNGPYSHTDAHLPEKPRAPHPTAIPPVDPASRKRLLIRVEVESGRVVSESSHYAED</sequence>
<dbReference type="Proteomes" id="UP001153269">
    <property type="component" value="Unassembled WGS sequence"/>
</dbReference>
<comment type="function">
    <text evidence="9">Together with KRT19, helps to link the contractile apparatus to dystrophin at the costameres of striated muscle.</text>
</comment>
<feature type="region of interest" description="Disordered" evidence="15">
    <location>
        <begin position="1"/>
        <end position="70"/>
    </location>
</feature>
<feature type="domain" description="IF rod" evidence="16">
    <location>
        <begin position="65"/>
        <end position="376"/>
    </location>
</feature>
<evidence type="ECO:0000256" key="15">
    <source>
        <dbReference type="SAM" id="MobiDB-lite"/>
    </source>
</evidence>
<evidence type="ECO:0000256" key="2">
    <source>
        <dbReference type="ARBA" id="ARBA00004496"/>
    </source>
</evidence>
<evidence type="ECO:0000256" key="1">
    <source>
        <dbReference type="ARBA" id="ARBA00004109"/>
    </source>
</evidence>
<feature type="compositionally biased region" description="Polar residues" evidence="15">
    <location>
        <begin position="35"/>
        <end position="44"/>
    </location>
</feature>
<evidence type="ECO:0000256" key="14">
    <source>
        <dbReference type="SAM" id="Coils"/>
    </source>
</evidence>
<evidence type="ECO:0000256" key="12">
    <source>
        <dbReference type="ARBA" id="ARBA00042964"/>
    </source>
</evidence>
<evidence type="ECO:0000256" key="10">
    <source>
        <dbReference type="ARBA" id="ARBA00039429"/>
    </source>
</evidence>
<dbReference type="InterPro" id="IPR003054">
    <property type="entry name" value="Keratin_II"/>
</dbReference>
<dbReference type="EMBL" id="CADEAL010000123">
    <property type="protein sequence ID" value="CAB1414760.1"/>
    <property type="molecule type" value="Genomic_DNA"/>
</dbReference>
<dbReference type="Gene3D" id="1.20.5.170">
    <property type="match status" value="1"/>
</dbReference>
<feature type="compositionally biased region" description="Polar residues" evidence="15">
    <location>
        <begin position="52"/>
        <end position="61"/>
    </location>
</feature>